<proteinExistence type="predicted"/>
<accession>A0ABR8TKG8</accession>
<reference evidence="3 4" key="1">
    <citation type="submission" date="2020-08" db="EMBL/GenBank/DDBJ databases">
        <title>A Genomic Blueprint of the Chicken Gut Microbiome.</title>
        <authorList>
            <person name="Gilroy R."/>
            <person name="Ravi A."/>
            <person name="Getino M."/>
            <person name="Pursley I."/>
            <person name="Horton D.L."/>
            <person name="Alikhan N.-F."/>
            <person name="Baker D."/>
            <person name="Gharbi K."/>
            <person name="Hall N."/>
            <person name="Watson M."/>
            <person name="Adriaenssens E.M."/>
            <person name="Foster-Nyarko E."/>
            <person name="Jarju S."/>
            <person name="Secka A."/>
            <person name="Antonio M."/>
            <person name="Oren A."/>
            <person name="Chaudhuri R."/>
            <person name="La Ragione R.M."/>
            <person name="Hildebrand F."/>
            <person name="Pallen M.J."/>
        </authorList>
    </citation>
    <scope>NUCLEOTIDE SEQUENCE [LARGE SCALE GENOMIC DNA]</scope>
    <source>
        <strain evidence="3 4">Sa2CUA2</strain>
    </source>
</reference>
<feature type="signal peptide" evidence="2">
    <location>
        <begin position="1"/>
        <end position="19"/>
    </location>
</feature>
<dbReference type="RefSeq" id="WP_251834974.1">
    <property type="nucleotide sequence ID" value="NZ_JACSQG010000001.1"/>
</dbReference>
<dbReference type="EMBL" id="JACSQG010000001">
    <property type="protein sequence ID" value="MBD7976212.1"/>
    <property type="molecule type" value="Genomic_DNA"/>
</dbReference>
<gene>
    <name evidence="3" type="ORF">H9642_03315</name>
</gene>
<evidence type="ECO:0000313" key="3">
    <source>
        <dbReference type="EMBL" id="MBD7976212.1"/>
    </source>
</evidence>
<comment type="caution">
    <text evidence="3">The sequence shown here is derived from an EMBL/GenBank/DDBJ whole genome shotgun (WGS) entry which is preliminary data.</text>
</comment>
<feature type="compositionally biased region" description="Polar residues" evidence="1">
    <location>
        <begin position="54"/>
        <end position="63"/>
    </location>
</feature>
<feature type="compositionally biased region" description="Gly residues" evidence="1">
    <location>
        <begin position="87"/>
        <end position="110"/>
    </location>
</feature>
<feature type="chain" id="PRO_5047130859" description="Secreted protein" evidence="2">
    <location>
        <begin position="20"/>
        <end position="110"/>
    </location>
</feature>
<organism evidence="3 4">
    <name type="scientific">Serpens gallinarum</name>
    <dbReference type="NCBI Taxonomy" id="2763075"/>
    <lineage>
        <taxon>Bacteria</taxon>
        <taxon>Pseudomonadati</taxon>
        <taxon>Pseudomonadota</taxon>
        <taxon>Gammaproteobacteria</taxon>
        <taxon>Pseudomonadales</taxon>
        <taxon>Pseudomonadaceae</taxon>
        <taxon>Pseudomonas</taxon>
    </lineage>
</organism>
<sequence length="110" mass="10988">MKRIACLLIAAWLTAPAFAADDRCSANLQQINDDKATKITVGDPMTTQIEMLEQQAQEAQSAGDTEGCIASSERALQMLDSANRQGSGEGSGSGGANGGTGGGAGGGAGQ</sequence>
<evidence type="ECO:0008006" key="5">
    <source>
        <dbReference type="Google" id="ProtNLM"/>
    </source>
</evidence>
<evidence type="ECO:0000313" key="4">
    <source>
        <dbReference type="Proteomes" id="UP000611945"/>
    </source>
</evidence>
<keyword evidence="4" id="KW-1185">Reference proteome</keyword>
<evidence type="ECO:0000256" key="2">
    <source>
        <dbReference type="SAM" id="SignalP"/>
    </source>
</evidence>
<feature type="region of interest" description="Disordered" evidence="1">
    <location>
        <begin position="54"/>
        <end position="110"/>
    </location>
</feature>
<evidence type="ECO:0000256" key="1">
    <source>
        <dbReference type="SAM" id="MobiDB-lite"/>
    </source>
</evidence>
<dbReference type="Proteomes" id="UP000611945">
    <property type="component" value="Unassembled WGS sequence"/>
</dbReference>
<keyword evidence="2" id="KW-0732">Signal</keyword>
<name>A0ABR8TKG8_9PSED</name>
<protein>
    <recommendedName>
        <fullName evidence="5">Secreted protein</fullName>
    </recommendedName>
</protein>